<reference evidence="1 2" key="1">
    <citation type="submission" date="2018-09" db="EMBL/GenBank/DDBJ databases">
        <title>Evolutionary history of phycoerythrin pigmentation in the water bloom-forming cyanobacterium Microcystis aeruginosa.</title>
        <authorList>
            <person name="Tanabe Y."/>
            <person name="Tanabe Y."/>
            <person name="Yamaguchi H."/>
        </authorList>
    </citation>
    <scope>NUCLEOTIDE SEQUENCE [LARGE SCALE GENOMIC DNA]</scope>
    <source>
        <strain evidence="1 2">NIES-2520</strain>
    </source>
</reference>
<dbReference type="EMBL" id="BHVP01000188">
    <property type="protein sequence ID" value="GCA77801.1"/>
    <property type="molecule type" value="Genomic_DNA"/>
</dbReference>
<evidence type="ECO:0000313" key="2">
    <source>
        <dbReference type="Proteomes" id="UP000324917"/>
    </source>
</evidence>
<dbReference type="InterPro" id="IPR036907">
    <property type="entry name" value="5'-Nucleotdase_C_sf"/>
</dbReference>
<proteinExistence type="predicted"/>
<name>A0A5A5RX69_MICAE</name>
<comment type="caution">
    <text evidence="1">The sequence shown here is derived from an EMBL/GenBank/DDBJ whole genome shotgun (WGS) entry which is preliminary data.</text>
</comment>
<dbReference type="Proteomes" id="UP000324917">
    <property type="component" value="Unassembled WGS sequence"/>
</dbReference>
<organism evidence="1 2">
    <name type="scientific">Microcystis aeruginosa NIES-2520</name>
    <dbReference type="NCBI Taxonomy" id="2303982"/>
    <lineage>
        <taxon>Bacteria</taxon>
        <taxon>Bacillati</taxon>
        <taxon>Cyanobacteriota</taxon>
        <taxon>Cyanophyceae</taxon>
        <taxon>Oscillatoriophycideae</taxon>
        <taxon>Chroococcales</taxon>
        <taxon>Microcystaceae</taxon>
        <taxon>Microcystis</taxon>
    </lineage>
</organism>
<evidence type="ECO:0000313" key="1">
    <source>
        <dbReference type="EMBL" id="GCA77801.1"/>
    </source>
</evidence>
<dbReference type="SUPFAM" id="SSF55816">
    <property type="entry name" value="5'-nucleotidase (syn. UDP-sugar hydrolase), C-terminal domain"/>
    <property type="match status" value="1"/>
</dbReference>
<protein>
    <submittedName>
        <fullName evidence="1">Uncharacterized protein</fullName>
    </submittedName>
</protein>
<gene>
    <name evidence="1" type="ORF">MiTe_04658</name>
</gene>
<dbReference type="GO" id="GO:0016787">
    <property type="term" value="F:hydrolase activity"/>
    <property type="evidence" value="ECO:0007669"/>
    <property type="project" value="InterPro"/>
</dbReference>
<dbReference type="Gene3D" id="3.90.780.10">
    <property type="entry name" value="5'-Nucleotidase, C-terminal domain"/>
    <property type="match status" value="1"/>
</dbReference>
<accession>A0A5A5RX69</accession>
<dbReference type="GO" id="GO:0009166">
    <property type="term" value="P:nucleotide catabolic process"/>
    <property type="evidence" value="ECO:0007669"/>
    <property type="project" value="InterPro"/>
</dbReference>
<sequence length="103" mass="11632">MPSGWSDSSTERFPGWDIIPTQVPKKAIESFSINEQPVEADRLYVICVQDYHYQNSLKSLNLTPEEIANAKVATTSSQGVLEEYLSTHQLLDGQVEGRWTFVN</sequence>
<dbReference type="AlphaFoldDB" id="A0A5A5RX69"/>